<dbReference type="GO" id="GO:0004372">
    <property type="term" value="F:glycine hydroxymethyltransferase activity"/>
    <property type="evidence" value="ECO:0007669"/>
    <property type="project" value="UniProtKB-EC"/>
</dbReference>
<dbReference type="Gene3D" id="3.90.1150.10">
    <property type="entry name" value="Aspartate Aminotransferase, domain 1"/>
    <property type="match status" value="1"/>
</dbReference>
<dbReference type="Proteomes" id="UP000694402">
    <property type="component" value="Unassembled WGS sequence"/>
</dbReference>
<dbReference type="GO" id="GO:0019264">
    <property type="term" value="P:glycine biosynthetic process from serine"/>
    <property type="evidence" value="ECO:0007669"/>
    <property type="project" value="TreeGrafter"/>
</dbReference>
<dbReference type="Ensembl" id="ENSOTST00005152183.1">
    <property type="protein sequence ID" value="ENSOTSP00005151721.1"/>
    <property type="gene ID" value="ENSOTSG00005064092.1"/>
</dbReference>
<dbReference type="InterPro" id="IPR015424">
    <property type="entry name" value="PyrdxlP-dep_Trfase"/>
</dbReference>
<evidence type="ECO:0000256" key="1">
    <source>
        <dbReference type="ARBA" id="ARBA00001528"/>
    </source>
</evidence>
<dbReference type="Pfam" id="PF00464">
    <property type="entry name" value="SHMT"/>
    <property type="match status" value="1"/>
</dbReference>
<dbReference type="GO" id="GO:0005634">
    <property type="term" value="C:nucleus"/>
    <property type="evidence" value="ECO:0007669"/>
    <property type="project" value="TreeGrafter"/>
</dbReference>
<comment type="cofactor">
    <cofactor evidence="2">
        <name>pyridoxal 5'-phosphate</name>
        <dbReference type="ChEBI" id="CHEBI:597326"/>
    </cofactor>
</comment>
<dbReference type="GO" id="GO:0005739">
    <property type="term" value="C:mitochondrion"/>
    <property type="evidence" value="ECO:0007669"/>
    <property type="project" value="TreeGrafter"/>
</dbReference>
<protein>
    <submittedName>
        <fullName evidence="5">Serine hydroxymethyltransferase 1 (soluble)</fullName>
    </submittedName>
</protein>
<comment type="catalytic activity">
    <reaction evidence="1">
        <text>(6R)-5,10-methylene-5,6,7,8-tetrahydrofolate + glycine + H2O = (6S)-5,6,7,8-tetrahydrofolate + L-serine</text>
        <dbReference type="Rhea" id="RHEA:15481"/>
        <dbReference type="ChEBI" id="CHEBI:15377"/>
        <dbReference type="ChEBI" id="CHEBI:15636"/>
        <dbReference type="ChEBI" id="CHEBI:33384"/>
        <dbReference type="ChEBI" id="CHEBI:57305"/>
        <dbReference type="ChEBI" id="CHEBI:57453"/>
        <dbReference type="EC" id="2.1.2.1"/>
    </reaction>
</comment>
<dbReference type="SUPFAM" id="SSF53383">
    <property type="entry name" value="PLP-dependent transferases"/>
    <property type="match status" value="1"/>
</dbReference>
<sequence>MANALINHGYKIVTGGSDNHLILLDLRPNGTDGGRAEKVLEAAAIACNKNTCPGIQVTLDIQASLQPKATLKEFKEALAGEGKHQERVAELRG</sequence>
<dbReference type="InterPro" id="IPR015422">
    <property type="entry name" value="PyrdxlP-dep_Trfase_small"/>
</dbReference>
<keyword evidence="3" id="KW-0663">Pyridoxal phosphate</keyword>
<dbReference type="PANTHER" id="PTHR11680">
    <property type="entry name" value="SERINE HYDROXYMETHYLTRANSFERASE"/>
    <property type="match status" value="1"/>
</dbReference>
<evidence type="ECO:0000259" key="4">
    <source>
        <dbReference type="Pfam" id="PF00464"/>
    </source>
</evidence>
<organism evidence="5 6">
    <name type="scientific">Oncorhynchus tshawytscha</name>
    <name type="common">Chinook salmon</name>
    <name type="synonym">Salmo tshawytscha</name>
    <dbReference type="NCBI Taxonomy" id="74940"/>
    <lineage>
        <taxon>Eukaryota</taxon>
        <taxon>Metazoa</taxon>
        <taxon>Chordata</taxon>
        <taxon>Craniata</taxon>
        <taxon>Vertebrata</taxon>
        <taxon>Euteleostomi</taxon>
        <taxon>Actinopterygii</taxon>
        <taxon>Neopterygii</taxon>
        <taxon>Teleostei</taxon>
        <taxon>Protacanthopterygii</taxon>
        <taxon>Salmoniformes</taxon>
        <taxon>Salmonidae</taxon>
        <taxon>Salmoninae</taxon>
        <taxon>Oncorhynchus</taxon>
    </lineage>
</organism>
<keyword evidence="6" id="KW-1185">Reference proteome</keyword>
<reference evidence="6" key="1">
    <citation type="journal article" date="2018" name="PLoS ONE">
        <title>Chinook salmon (Oncorhynchus tshawytscha) genome and transcriptome.</title>
        <authorList>
            <person name="Christensen K.A."/>
            <person name="Leong J.S."/>
            <person name="Sakhrani D."/>
            <person name="Biagi C.A."/>
            <person name="Minkley D.R."/>
            <person name="Withler R.E."/>
            <person name="Rondeau E.B."/>
            <person name="Koop B.F."/>
            <person name="Devlin R.H."/>
        </authorList>
    </citation>
    <scope>NUCLEOTIDE SEQUENCE [LARGE SCALE GENOMIC DNA]</scope>
</reference>
<proteinExistence type="predicted"/>
<dbReference type="GO" id="GO:0046653">
    <property type="term" value="P:tetrahydrofolate metabolic process"/>
    <property type="evidence" value="ECO:0007669"/>
    <property type="project" value="TreeGrafter"/>
</dbReference>
<evidence type="ECO:0000256" key="3">
    <source>
        <dbReference type="ARBA" id="ARBA00022898"/>
    </source>
</evidence>
<evidence type="ECO:0000313" key="5">
    <source>
        <dbReference type="Ensembl" id="ENSOTSP00005151721.1"/>
    </source>
</evidence>
<dbReference type="GeneTree" id="ENSGT00390000002762"/>
<dbReference type="InterPro" id="IPR039429">
    <property type="entry name" value="SHMT-like_dom"/>
</dbReference>
<dbReference type="PANTHER" id="PTHR11680:SF59">
    <property type="entry name" value="SERINE HYDROXYMETHYLTRANSFERASE, CYTOSOLIC"/>
    <property type="match status" value="1"/>
</dbReference>
<gene>
    <name evidence="5" type="primary">LOC121844484</name>
</gene>
<dbReference type="InterPro" id="IPR049943">
    <property type="entry name" value="Ser_HO-MeTrfase-like"/>
</dbReference>
<feature type="domain" description="Serine hydroxymethyltransferase-like" evidence="4">
    <location>
        <begin position="1"/>
        <end position="57"/>
    </location>
</feature>
<evidence type="ECO:0000256" key="2">
    <source>
        <dbReference type="ARBA" id="ARBA00001933"/>
    </source>
</evidence>
<evidence type="ECO:0000313" key="6">
    <source>
        <dbReference type="Proteomes" id="UP000694402"/>
    </source>
</evidence>
<reference evidence="5" key="2">
    <citation type="submission" date="2025-08" db="UniProtKB">
        <authorList>
            <consortium name="Ensembl"/>
        </authorList>
    </citation>
    <scope>IDENTIFICATION</scope>
</reference>
<dbReference type="AlphaFoldDB" id="A0AAZ3SFE5"/>
<dbReference type="GO" id="GO:0030170">
    <property type="term" value="F:pyridoxal phosphate binding"/>
    <property type="evidence" value="ECO:0007669"/>
    <property type="project" value="TreeGrafter"/>
</dbReference>
<name>A0AAZ3SFE5_ONCTS</name>
<accession>A0AAZ3SFE5</accession>
<reference evidence="5" key="3">
    <citation type="submission" date="2025-09" db="UniProtKB">
        <authorList>
            <consortium name="Ensembl"/>
        </authorList>
    </citation>
    <scope>IDENTIFICATION</scope>
</reference>